<accession>A0ABD3LX26</accession>
<feature type="domain" description="Protein kinase" evidence="9">
    <location>
        <begin position="577"/>
        <end position="841"/>
    </location>
</feature>
<organism evidence="10 11">
    <name type="scientific">Discostella pseudostelligera</name>
    <dbReference type="NCBI Taxonomy" id="259834"/>
    <lineage>
        <taxon>Eukaryota</taxon>
        <taxon>Sar</taxon>
        <taxon>Stramenopiles</taxon>
        <taxon>Ochrophyta</taxon>
        <taxon>Bacillariophyta</taxon>
        <taxon>Coscinodiscophyceae</taxon>
        <taxon>Thalassiosirophycidae</taxon>
        <taxon>Stephanodiscales</taxon>
        <taxon>Stephanodiscaceae</taxon>
        <taxon>Discostella</taxon>
    </lineage>
</organism>
<dbReference type="Pfam" id="PF00069">
    <property type="entry name" value="Pkinase"/>
    <property type="match status" value="1"/>
</dbReference>
<sequence>MADSTTHPRRPSVTFTSGLTPVAPPAPILKNSINNNLVGVGVGVGGVGDGSSSNGNNPRKRRPVEFSSEVSVIHGASNSMRMEEEQVVEEELDESDTDVGSHDFDAEESFDFSCGVGDDDNDNENLTSAVAEMKTAAAAAAVTACGVGGGGGKKNVQVGGSNNGTSLASSIAASSTSSSPFIARVGAKIRRLNLNDGYEVDGDGGGSSNVYSRGNGNITMGGTSSAENKMAASGSVFGANSSSGSAGTSLFESPTKKASTSHNIGIINTSNIHCKPAPSPGRNYRNRTMNTMLVRTSYPPSSVKRRGRQRSLFANDKNGSFCATGSVDCDVNNHGNKDGVRGNDNIMSKNAGDDDDISPRDVTNFPSFATWDSPTSKKGTSGGEGCGKENSIIEDAPSSPPPSTSMRRHPPRKLSPPAPPPPTPSMKQKSKPHHRRILDSITPETIQDSLMQRVASGDEDDDDDDDDANETTHSSPPPPRARLGLRSFGRANSFLQMFSQESLIVEENDSVTSERVEDDFIHKPNDNEDDDDGKFTISSPNGNRPNRRRYTPASPESNSTAPSPSCSSSFSRFLCDFEIVGTLGVGSFGSVYSVRNRTDRRLYAIKAAKREARGSSDRDRMLQEVYALSALSDKACMNALHIVRYHQAWMEGNRLYIQTELCDSTLLQVMRGTGGHDNNDGSPRVYLDEKQRYKLLREMLLALDLVHKSGMIHLDIKPENIFIKNGQYKLGDFGLVSKIENHDDVEEGDSRYMSMELLSGELDDLTKSDIFSLGATLYEICLGREQALPENGPEWQNIRHGILLPMPNTNFELQMIIREMMAPEWRSRPSAEKLLKKRQLLSDEQRELIAERNKANVANMALDAQIQRLKALSPPNSRKLHRSNTIC</sequence>
<feature type="region of interest" description="Disordered" evidence="8">
    <location>
        <begin position="47"/>
        <end position="66"/>
    </location>
</feature>
<keyword evidence="1" id="KW-0808">Transferase</keyword>
<dbReference type="InterPro" id="IPR050339">
    <property type="entry name" value="CC_SR_Kinase"/>
</dbReference>
<reference evidence="10 11" key="1">
    <citation type="submission" date="2024-10" db="EMBL/GenBank/DDBJ databases">
        <title>Updated reference genomes for cyclostephanoid diatoms.</title>
        <authorList>
            <person name="Roberts W.R."/>
            <person name="Alverson A.J."/>
        </authorList>
    </citation>
    <scope>NUCLEOTIDE SEQUENCE [LARGE SCALE GENOMIC DNA]</scope>
    <source>
        <strain evidence="10 11">AJA232-27</strain>
    </source>
</reference>
<dbReference type="InterPro" id="IPR011009">
    <property type="entry name" value="Kinase-like_dom_sf"/>
</dbReference>
<keyword evidence="11" id="KW-1185">Reference proteome</keyword>
<feature type="compositionally biased region" description="Pro residues" evidence="8">
    <location>
        <begin position="413"/>
        <end position="424"/>
    </location>
</feature>
<dbReference type="InterPro" id="IPR008271">
    <property type="entry name" value="Ser/Thr_kinase_AS"/>
</dbReference>
<dbReference type="GO" id="GO:0005524">
    <property type="term" value="F:ATP binding"/>
    <property type="evidence" value="ECO:0007669"/>
    <property type="project" value="UniProtKB-UniRule"/>
</dbReference>
<keyword evidence="2 7" id="KW-0547">Nucleotide-binding</keyword>
<dbReference type="PROSITE" id="PS00108">
    <property type="entry name" value="PROTEIN_KINASE_ST"/>
    <property type="match status" value="1"/>
</dbReference>
<evidence type="ECO:0000256" key="8">
    <source>
        <dbReference type="SAM" id="MobiDB-lite"/>
    </source>
</evidence>
<feature type="region of interest" description="Disordered" evidence="8">
    <location>
        <begin position="330"/>
        <end position="485"/>
    </location>
</feature>
<dbReference type="Proteomes" id="UP001530293">
    <property type="component" value="Unassembled WGS sequence"/>
</dbReference>
<dbReference type="PANTHER" id="PTHR11042">
    <property type="entry name" value="EUKARYOTIC TRANSLATION INITIATION FACTOR 2-ALPHA KINASE EIF2-ALPHA KINASE -RELATED"/>
    <property type="match status" value="1"/>
</dbReference>
<feature type="region of interest" description="Disordered" evidence="8">
    <location>
        <begin position="1"/>
        <end position="27"/>
    </location>
</feature>
<keyword evidence="3" id="KW-0418">Kinase</keyword>
<dbReference type="PANTHER" id="PTHR11042:SF185">
    <property type="entry name" value="WEE1-LIKE PROTEIN KINASE"/>
    <property type="match status" value="1"/>
</dbReference>
<evidence type="ECO:0000256" key="3">
    <source>
        <dbReference type="ARBA" id="ARBA00022777"/>
    </source>
</evidence>
<evidence type="ECO:0000256" key="2">
    <source>
        <dbReference type="ARBA" id="ARBA00022741"/>
    </source>
</evidence>
<feature type="compositionally biased region" description="Acidic residues" evidence="8">
    <location>
        <begin position="457"/>
        <end position="469"/>
    </location>
</feature>
<keyword evidence="5" id="KW-0652">Protein synthesis inhibitor</keyword>
<dbReference type="EMBL" id="JALLBG020000312">
    <property type="protein sequence ID" value="KAL3756320.1"/>
    <property type="molecule type" value="Genomic_DNA"/>
</dbReference>
<evidence type="ECO:0000256" key="1">
    <source>
        <dbReference type="ARBA" id="ARBA00022679"/>
    </source>
</evidence>
<feature type="binding site" evidence="7">
    <location>
        <position position="606"/>
    </location>
    <ligand>
        <name>ATP</name>
        <dbReference type="ChEBI" id="CHEBI:30616"/>
    </ligand>
</feature>
<evidence type="ECO:0000256" key="6">
    <source>
        <dbReference type="ARBA" id="ARBA00037982"/>
    </source>
</evidence>
<dbReference type="Gene3D" id="1.10.510.10">
    <property type="entry name" value="Transferase(Phosphotransferase) domain 1"/>
    <property type="match status" value="1"/>
</dbReference>
<dbReference type="AlphaFoldDB" id="A0ABD3LX26"/>
<gene>
    <name evidence="10" type="ORF">ACHAWU_007271</name>
</gene>
<name>A0ABD3LX26_9STRA</name>
<evidence type="ECO:0000256" key="5">
    <source>
        <dbReference type="ARBA" id="ARBA00023193"/>
    </source>
</evidence>
<feature type="region of interest" description="Disordered" evidence="8">
    <location>
        <begin position="509"/>
        <end position="565"/>
    </location>
</feature>
<dbReference type="GO" id="GO:0017148">
    <property type="term" value="P:negative regulation of translation"/>
    <property type="evidence" value="ECO:0007669"/>
    <property type="project" value="UniProtKB-KW"/>
</dbReference>
<evidence type="ECO:0000313" key="11">
    <source>
        <dbReference type="Proteomes" id="UP001530293"/>
    </source>
</evidence>
<protein>
    <recommendedName>
        <fullName evidence="9">Protein kinase domain-containing protein</fullName>
    </recommendedName>
</protein>
<comment type="similarity">
    <text evidence="6">Belongs to the protein kinase superfamily. Ser/Thr protein kinase family. GCN2 subfamily.</text>
</comment>
<dbReference type="SUPFAM" id="SSF56112">
    <property type="entry name" value="Protein kinase-like (PK-like)"/>
    <property type="match status" value="1"/>
</dbReference>
<dbReference type="PROSITE" id="PS00107">
    <property type="entry name" value="PROTEIN_KINASE_ATP"/>
    <property type="match status" value="1"/>
</dbReference>
<keyword evidence="4 7" id="KW-0067">ATP-binding</keyword>
<dbReference type="InterPro" id="IPR000719">
    <property type="entry name" value="Prot_kinase_dom"/>
</dbReference>
<feature type="compositionally biased region" description="Polar residues" evidence="8">
    <location>
        <begin position="364"/>
        <end position="379"/>
    </location>
</feature>
<dbReference type="FunFam" id="1.10.510.10:FF:001589">
    <property type="entry name" value="Probable protein kinase DDB_G0277539"/>
    <property type="match status" value="1"/>
</dbReference>
<dbReference type="InterPro" id="IPR017441">
    <property type="entry name" value="Protein_kinase_ATP_BS"/>
</dbReference>
<dbReference type="GO" id="GO:0016301">
    <property type="term" value="F:kinase activity"/>
    <property type="evidence" value="ECO:0007669"/>
    <property type="project" value="UniProtKB-KW"/>
</dbReference>
<evidence type="ECO:0000259" key="9">
    <source>
        <dbReference type="PROSITE" id="PS50011"/>
    </source>
</evidence>
<evidence type="ECO:0000256" key="4">
    <source>
        <dbReference type="ARBA" id="ARBA00022840"/>
    </source>
</evidence>
<dbReference type="PROSITE" id="PS50011">
    <property type="entry name" value="PROTEIN_KINASE_DOM"/>
    <property type="match status" value="1"/>
</dbReference>
<feature type="compositionally biased region" description="Basic and acidic residues" evidence="8">
    <location>
        <begin position="512"/>
        <end position="526"/>
    </location>
</feature>
<evidence type="ECO:0000256" key="7">
    <source>
        <dbReference type="PROSITE-ProRule" id="PRU10141"/>
    </source>
</evidence>
<dbReference type="SMART" id="SM00220">
    <property type="entry name" value="S_TKc"/>
    <property type="match status" value="1"/>
</dbReference>
<proteinExistence type="inferred from homology"/>
<dbReference type="Gene3D" id="3.30.200.20">
    <property type="entry name" value="Phosphorylase Kinase, domain 1"/>
    <property type="match status" value="1"/>
</dbReference>
<comment type="caution">
    <text evidence="10">The sequence shown here is derived from an EMBL/GenBank/DDBJ whole genome shotgun (WGS) entry which is preliminary data.</text>
</comment>
<evidence type="ECO:0000313" key="10">
    <source>
        <dbReference type="EMBL" id="KAL3756320.1"/>
    </source>
</evidence>